<dbReference type="GeneID" id="98403969"/>
<dbReference type="Proteomes" id="UP000397656">
    <property type="component" value="Chromosome 2"/>
</dbReference>
<protein>
    <submittedName>
        <fullName evidence="1">Uncharacterized protein</fullName>
    </submittedName>
</protein>
<gene>
    <name evidence="1" type="ORF">F7R26_023830</name>
</gene>
<accession>A0A643FY86</accession>
<dbReference type="RefSeq" id="WP_150984981.1">
    <property type="nucleotide sequence ID" value="NZ_CP062804.1"/>
</dbReference>
<reference evidence="1 2" key="1">
    <citation type="submission" date="2020-10" db="EMBL/GenBank/DDBJ databases">
        <title>Complete genome sequence of Cupriavidus basilensis CCUG 49340T.</title>
        <authorList>
            <person name="Salva-Serra F."/>
            <person name="Donoso R.A."/>
            <person name="Cho K.H."/>
            <person name="Yoo J.A."/>
            <person name="Lee K."/>
            <person name="Yoon S.-H."/>
            <person name="Perez-Pantoja D."/>
            <person name="Moore E.R.B."/>
        </authorList>
    </citation>
    <scope>NUCLEOTIDE SEQUENCE [LARGE SCALE GENOMIC DNA]</scope>
    <source>
        <strain evidence="2">CCUG 49340</strain>
    </source>
</reference>
<sequence>MILKYILIFKISLFVSLANAEGRHVPCPVVSPAQGVFSAAQIKKGALVAVQAGDDDYPVILVLYKSENGFCREELVAKYSIEGAAPRVDSLFFGRIKGVVNLFVIVRWELRHGGLGTYGDLYQVYAYESDKNGSLAENKNITENSEMTGVEGYVEHQASTFRLKTALDVKNFIRRMR</sequence>
<name>A0A643FY86_9BURK</name>
<proteinExistence type="predicted"/>
<evidence type="ECO:0000313" key="1">
    <source>
        <dbReference type="EMBL" id="QOT80477.1"/>
    </source>
</evidence>
<dbReference type="EMBL" id="CP062804">
    <property type="protein sequence ID" value="QOT80477.1"/>
    <property type="molecule type" value="Genomic_DNA"/>
</dbReference>
<dbReference type="AlphaFoldDB" id="A0A643FY86"/>
<organism evidence="1 2">
    <name type="scientific">Cupriavidus basilensis</name>
    <dbReference type="NCBI Taxonomy" id="68895"/>
    <lineage>
        <taxon>Bacteria</taxon>
        <taxon>Pseudomonadati</taxon>
        <taxon>Pseudomonadota</taxon>
        <taxon>Betaproteobacteria</taxon>
        <taxon>Burkholderiales</taxon>
        <taxon>Burkholderiaceae</taxon>
        <taxon>Cupriavidus</taxon>
    </lineage>
</organism>
<evidence type="ECO:0000313" key="2">
    <source>
        <dbReference type="Proteomes" id="UP000397656"/>
    </source>
</evidence>